<dbReference type="InterPro" id="IPR036188">
    <property type="entry name" value="FAD/NAD-bd_sf"/>
</dbReference>
<dbReference type="InterPro" id="IPR045024">
    <property type="entry name" value="NDH-2"/>
</dbReference>
<dbReference type="PANTHER" id="PTHR43706">
    <property type="entry name" value="NADH DEHYDROGENASE"/>
    <property type="match status" value="1"/>
</dbReference>
<keyword evidence="5" id="KW-0520">NAD</keyword>
<evidence type="ECO:0000256" key="2">
    <source>
        <dbReference type="ARBA" id="ARBA00022630"/>
    </source>
</evidence>
<dbReference type="EMBL" id="BSVA01000001">
    <property type="protein sequence ID" value="GMA91601.1"/>
    <property type="molecule type" value="Genomic_DNA"/>
</dbReference>
<evidence type="ECO:0000256" key="4">
    <source>
        <dbReference type="ARBA" id="ARBA00023002"/>
    </source>
</evidence>
<dbReference type="InterPro" id="IPR023753">
    <property type="entry name" value="FAD/NAD-binding_dom"/>
</dbReference>
<comment type="similarity">
    <text evidence="1">Belongs to the NADH dehydrogenase family.</text>
</comment>
<keyword evidence="2" id="KW-0285">Flavoprotein</keyword>
<dbReference type="PANTHER" id="PTHR43706:SF45">
    <property type="entry name" value="NADH DEHYDROGENASE-LIKE PROTEIN RV1812C"/>
    <property type="match status" value="1"/>
</dbReference>
<keyword evidence="3" id="KW-0274">FAD</keyword>
<evidence type="ECO:0000256" key="1">
    <source>
        <dbReference type="ARBA" id="ARBA00005272"/>
    </source>
</evidence>
<feature type="domain" description="FAD/NAD(P)-binding" evidence="6">
    <location>
        <begin position="3"/>
        <end position="142"/>
    </location>
</feature>
<dbReference type="Pfam" id="PF07992">
    <property type="entry name" value="Pyr_redox_2"/>
    <property type="match status" value="1"/>
</dbReference>
<reference evidence="8" key="1">
    <citation type="journal article" date="2019" name="Int. J. Syst. Evol. Microbiol.">
        <title>The Global Catalogue of Microorganisms (GCM) 10K type strain sequencing project: providing services to taxonomists for standard genome sequencing and annotation.</title>
        <authorList>
            <consortium name="The Broad Institute Genomics Platform"/>
            <consortium name="The Broad Institute Genome Sequencing Center for Infectious Disease"/>
            <person name="Wu L."/>
            <person name="Ma J."/>
        </authorList>
    </citation>
    <scope>NUCLEOTIDE SEQUENCE [LARGE SCALE GENOMIC DNA]</scope>
    <source>
        <strain evidence="8">NBRC 108755</strain>
    </source>
</reference>
<evidence type="ECO:0000259" key="6">
    <source>
        <dbReference type="Pfam" id="PF07992"/>
    </source>
</evidence>
<sequence>MRKILIVGGGYAGFYTAKKLEKHLRRGEAEVTMVDPLPYMTYQPFLPEVAAGSVEPRHAVVPHRRHLRHTKVVTAKVTKVDHATKTAELTPPVGDPWTIEYDTIVMTAGAVSRTFPIPGVADQAIGLKTIEEAASIRDRMTENFVKASTMPPARSATGC</sequence>
<accession>A0ABQ6JTH5</accession>
<organism evidence="7 8">
    <name type="scientific">Homoserinibacter gongjuensis</name>
    <dbReference type="NCBI Taxonomy" id="1162968"/>
    <lineage>
        <taxon>Bacteria</taxon>
        <taxon>Bacillati</taxon>
        <taxon>Actinomycetota</taxon>
        <taxon>Actinomycetes</taxon>
        <taxon>Micrococcales</taxon>
        <taxon>Microbacteriaceae</taxon>
        <taxon>Homoserinibacter</taxon>
    </lineage>
</organism>
<dbReference type="Proteomes" id="UP001157069">
    <property type="component" value="Unassembled WGS sequence"/>
</dbReference>
<dbReference type="SUPFAM" id="SSF51905">
    <property type="entry name" value="FAD/NAD(P)-binding domain"/>
    <property type="match status" value="1"/>
</dbReference>
<dbReference type="Gene3D" id="3.50.50.100">
    <property type="match status" value="1"/>
</dbReference>
<protein>
    <recommendedName>
        <fullName evidence="6">FAD/NAD(P)-binding domain-containing protein</fullName>
    </recommendedName>
</protein>
<evidence type="ECO:0000313" key="7">
    <source>
        <dbReference type="EMBL" id="GMA91601.1"/>
    </source>
</evidence>
<evidence type="ECO:0000256" key="3">
    <source>
        <dbReference type="ARBA" id="ARBA00022827"/>
    </source>
</evidence>
<proteinExistence type="inferred from homology"/>
<evidence type="ECO:0000256" key="5">
    <source>
        <dbReference type="ARBA" id="ARBA00023027"/>
    </source>
</evidence>
<gene>
    <name evidence="7" type="ORF">GCM10025869_21300</name>
</gene>
<evidence type="ECO:0000313" key="8">
    <source>
        <dbReference type="Proteomes" id="UP001157069"/>
    </source>
</evidence>
<comment type="caution">
    <text evidence="7">The sequence shown here is derived from an EMBL/GenBank/DDBJ whole genome shotgun (WGS) entry which is preliminary data.</text>
</comment>
<keyword evidence="4" id="KW-0560">Oxidoreductase</keyword>
<keyword evidence="8" id="KW-1185">Reference proteome</keyword>
<name>A0ABQ6JTH5_9MICO</name>